<organism evidence="1 2">
    <name type="scientific">Actomonas aquatica</name>
    <dbReference type="NCBI Taxonomy" id="2866162"/>
    <lineage>
        <taxon>Bacteria</taxon>
        <taxon>Pseudomonadati</taxon>
        <taxon>Verrucomicrobiota</taxon>
        <taxon>Opitutia</taxon>
        <taxon>Opitutales</taxon>
        <taxon>Opitutaceae</taxon>
        <taxon>Actomonas</taxon>
    </lineage>
</organism>
<protein>
    <submittedName>
        <fullName evidence="1">Uncharacterized protein</fullName>
    </submittedName>
</protein>
<dbReference type="EMBL" id="CP139781">
    <property type="protein sequence ID" value="WRQ85527.1"/>
    <property type="molecule type" value="Genomic_DNA"/>
</dbReference>
<reference evidence="1 2" key="1">
    <citation type="submission" date="2021-08" db="EMBL/GenBank/DDBJ databases">
        <authorList>
            <person name="Zhang D."/>
            <person name="Zhang A."/>
            <person name="Wang L."/>
        </authorList>
    </citation>
    <scope>NUCLEOTIDE SEQUENCE [LARGE SCALE GENOMIC DNA]</scope>
    <source>
        <strain evidence="1 2">WL0086</strain>
    </source>
</reference>
<evidence type="ECO:0000313" key="1">
    <source>
        <dbReference type="EMBL" id="WRQ85527.1"/>
    </source>
</evidence>
<gene>
    <name evidence="1" type="ORF">K1X11_012010</name>
</gene>
<sequence length="212" mass="23511">MSFDPDSFFEVLSAKVRAQLPFVEAMDSMLSWCEDQMPHSDWSIVRALPLAADLSAAERWIPELLSSQPCPFGIRALYFGLAEMANDEDEEFADLYVGFLGQYDADDEESAWVFGDLRHYPEGASLPTDSLRIAGETFNREDGKGLGNEGNYMFCMAYSALLVASIMSSQTYQALNPDIDRVGMLVGWDSGDLMKPGDLSADGFIPRQEAMI</sequence>
<dbReference type="RefSeq" id="WP_221031941.1">
    <property type="nucleotide sequence ID" value="NZ_CP139781.1"/>
</dbReference>
<dbReference type="Proteomes" id="UP000738431">
    <property type="component" value="Chromosome"/>
</dbReference>
<accession>A0ABZ1C1N8</accession>
<evidence type="ECO:0000313" key="2">
    <source>
        <dbReference type="Proteomes" id="UP000738431"/>
    </source>
</evidence>
<keyword evidence="2" id="KW-1185">Reference proteome</keyword>
<reference evidence="1 2" key="2">
    <citation type="submission" date="2023-12" db="EMBL/GenBank/DDBJ databases">
        <title>Description of an unclassified Opitutus bacterium of Verrucomicrobiota.</title>
        <authorList>
            <person name="Zhang D.-F."/>
        </authorList>
    </citation>
    <scope>NUCLEOTIDE SEQUENCE [LARGE SCALE GENOMIC DNA]</scope>
    <source>
        <strain evidence="1 2">WL0086</strain>
    </source>
</reference>
<name>A0ABZ1C1N8_9BACT</name>
<proteinExistence type="predicted"/>